<sequence>MNCENASFDMEIDLKSTLMFLLSFYGASYIHLPVQEAKGATDISFRFRTHLSDAMLLLAAGKTDYCLIKLEAGRLKNSLLLSLSTFFEKQRISRRTQYAIVVVMVMVVMMVVVVIVVVVGCSRSNCIFHVHNDRVINERTRATAAAATAATAAATAAAATGDLAENVKGNPEGAFCY</sequence>
<dbReference type="SUPFAM" id="SSF49899">
    <property type="entry name" value="Concanavalin A-like lectins/glucanases"/>
    <property type="match status" value="1"/>
</dbReference>
<dbReference type="AlphaFoldDB" id="A0ABD2BII7"/>
<evidence type="ECO:0000313" key="2">
    <source>
        <dbReference type="EMBL" id="KAL2732460.1"/>
    </source>
</evidence>
<reference evidence="2 3" key="1">
    <citation type="journal article" date="2024" name="Ann. Entomol. Soc. Am.">
        <title>Genomic analyses of the southern and eastern yellowjacket wasps (Hymenoptera: Vespidae) reveal evolutionary signatures of social life.</title>
        <authorList>
            <person name="Catto M.A."/>
            <person name="Caine P.B."/>
            <person name="Orr S.E."/>
            <person name="Hunt B.G."/>
            <person name="Goodisman M.A.D."/>
        </authorList>
    </citation>
    <scope>NUCLEOTIDE SEQUENCE [LARGE SCALE GENOMIC DNA]</scope>
    <source>
        <strain evidence="2">232</strain>
        <tissue evidence="2">Head and thorax</tissue>
    </source>
</reference>
<proteinExistence type="predicted"/>
<evidence type="ECO:0000313" key="3">
    <source>
        <dbReference type="Proteomes" id="UP001607303"/>
    </source>
</evidence>
<dbReference type="Gene3D" id="2.60.120.200">
    <property type="match status" value="1"/>
</dbReference>
<evidence type="ECO:0000256" key="1">
    <source>
        <dbReference type="SAM" id="Phobius"/>
    </source>
</evidence>
<keyword evidence="1" id="KW-0472">Membrane</keyword>
<keyword evidence="3" id="KW-1185">Reference proteome</keyword>
<feature type="transmembrane region" description="Helical" evidence="1">
    <location>
        <begin position="98"/>
        <end position="119"/>
    </location>
</feature>
<name>A0ABD2BII7_VESMC</name>
<protein>
    <submittedName>
        <fullName evidence="2">Chondroitin sulfate proteoglycan 4</fullName>
    </submittedName>
</protein>
<keyword evidence="1" id="KW-1133">Transmembrane helix</keyword>
<comment type="caution">
    <text evidence="2">The sequence shown here is derived from an EMBL/GenBank/DDBJ whole genome shotgun (WGS) entry which is preliminary data.</text>
</comment>
<accession>A0ABD2BII7</accession>
<dbReference type="EMBL" id="JAYRBN010000075">
    <property type="protein sequence ID" value="KAL2732460.1"/>
    <property type="molecule type" value="Genomic_DNA"/>
</dbReference>
<gene>
    <name evidence="2" type="ORF">V1477_014701</name>
</gene>
<organism evidence="2 3">
    <name type="scientific">Vespula maculifrons</name>
    <name type="common">Eastern yellow jacket</name>
    <name type="synonym">Wasp</name>
    <dbReference type="NCBI Taxonomy" id="7453"/>
    <lineage>
        <taxon>Eukaryota</taxon>
        <taxon>Metazoa</taxon>
        <taxon>Ecdysozoa</taxon>
        <taxon>Arthropoda</taxon>
        <taxon>Hexapoda</taxon>
        <taxon>Insecta</taxon>
        <taxon>Pterygota</taxon>
        <taxon>Neoptera</taxon>
        <taxon>Endopterygota</taxon>
        <taxon>Hymenoptera</taxon>
        <taxon>Apocrita</taxon>
        <taxon>Aculeata</taxon>
        <taxon>Vespoidea</taxon>
        <taxon>Vespidae</taxon>
        <taxon>Vespinae</taxon>
        <taxon>Vespula</taxon>
    </lineage>
</organism>
<keyword evidence="1" id="KW-0812">Transmembrane</keyword>
<dbReference type="InterPro" id="IPR013320">
    <property type="entry name" value="ConA-like_dom_sf"/>
</dbReference>
<dbReference type="Proteomes" id="UP001607303">
    <property type="component" value="Unassembled WGS sequence"/>
</dbReference>